<feature type="domain" description="Peptidase S1" evidence="1">
    <location>
        <begin position="37"/>
        <end position="91"/>
    </location>
</feature>
<evidence type="ECO:0000259" key="1">
    <source>
        <dbReference type="Pfam" id="PF00089"/>
    </source>
</evidence>
<name>A0A443Q9R7_9ACAR</name>
<proteinExistence type="predicted"/>
<dbReference type="VEuPathDB" id="VectorBase:LDEU014533"/>
<dbReference type="SUPFAM" id="SSF50494">
    <property type="entry name" value="Trypsin-like serine proteases"/>
    <property type="match status" value="1"/>
</dbReference>
<dbReference type="Gene3D" id="2.40.10.10">
    <property type="entry name" value="Trypsin-like serine proteases"/>
    <property type="match status" value="1"/>
</dbReference>
<dbReference type="Proteomes" id="UP000288716">
    <property type="component" value="Unassembled WGS sequence"/>
</dbReference>
<gene>
    <name evidence="2" type="ORF">B4U80_14813</name>
</gene>
<dbReference type="InterPro" id="IPR043504">
    <property type="entry name" value="Peptidase_S1_PA_chymotrypsin"/>
</dbReference>
<feature type="non-terminal residue" evidence="2">
    <location>
        <position position="99"/>
    </location>
</feature>
<dbReference type="GO" id="GO:0006508">
    <property type="term" value="P:proteolysis"/>
    <property type="evidence" value="ECO:0007669"/>
    <property type="project" value="InterPro"/>
</dbReference>
<evidence type="ECO:0000313" key="2">
    <source>
        <dbReference type="EMBL" id="RWR99786.1"/>
    </source>
</evidence>
<accession>A0A443Q9R7</accession>
<dbReference type="GO" id="GO:0004252">
    <property type="term" value="F:serine-type endopeptidase activity"/>
    <property type="evidence" value="ECO:0007669"/>
    <property type="project" value="InterPro"/>
</dbReference>
<dbReference type="AlphaFoldDB" id="A0A443Q9R7"/>
<keyword evidence="3" id="KW-1185">Reference proteome</keyword>
<protein>
    <recommendedName>
        <fullName evidence="1">Peptidase S1 domain-containing protein</fullName>
    </recommendedName>
</protein>
<reference evidence="2 3" key="1">
    <citation type="journal article" date="2018" name="Gigascience">
        <title>Genomes of trombidid mites reveal novel predicted allergens and laterally-transferred genes associated with secondary metabolism.</title>
        <authorList>
            <person name="Dong X."/>
            <person name="Chaisiri K."/>
            <person name="Xia D."/>
            <person name="Armstrong S.D."/>
            <person name="Fang Y."/>
            <person name="Donnelly M.J."/>
            <person name="Kadowaki T."/>
            <person name="McGarry J.W."/>
            <person name="Darby A.C."/>
            <person name="Makepeace B.L."/>
        </authorList>
    </citation>
    <scope>NUCLEOTIDE SEQUENCE [LARGE SCALE GENOMIC DNA]</scope>
    <source>
        <strain evidence="2">UoL-UT</strain>
    </source>
</reference>
<dbReference type="OrthoDB" id="6505615at2759"/>
<evidence type="ECO:0000313" key="3">
    <source>
        <dbReference type="Proteomes" id="UP000288716"/>
    </source>
</evidence>
<organism evidence="2 3">
    <name type="scientific">Leptotrombidium deliense</name>
    <dbReference type="NCBI Taxonomy" id="299467"/>
    <lineage>
        <taxon>Eukaryota</taxon>
        <taxon>Metazoa</taxon>
        <taxon>Ecdysozoa</taxon>
        <taxon>Arthropoda</taxon>
        <taxon>Chelicerata</taxon>
        <taxon>Arachnida</taxon>
        <taxon>Acari</taxon>
        <taxon>Acariformes</taxon>
        <taxon>Trombidiformes</taxon>
        <taxon>Prostigmata</taxon>
        <taxon>Anystina</taxon>
        <taxon>Parasitengona</taxon>
        <taxon>Trombiculoidea</taxon>
        <taxon>Trombiculidae</taxon>
        <taxon>Leptotrombidium</taxon>
    </lineage>
</organism>
<sequence length="99" mass="10836">MKCGQNRDTNAGFRIVGGKEACKNDAPWQISITVNVKIRVVAGSLVRKKGYKVGQYLDVQKMYLHPTWNEKTSAGDIALMKLKGNFKYTTTGNGPDGTG</sequence>
<dbReference type="InterPro" id="IPR001254">
    <property type="entry name" value="Trypsin_dom"/>
</dbReference>
<dbReference type="InterPro" id="IPR009003">
    <property type="entry name" value="Peptidase_S1_PA"/>
</dbReference>
<dbReference type="Pfam" id="PF00089">
    <property type="entry name" value="Trypsin"/>
    <property type="match status" value="1"/>
</dbReference>
<comment type="caution">
    <text evidence="2">The sequence shown here is derived from an EMBL/GenBank/DDBJ whole genome shotgun (WGS) entry which is preliminary data.</text>
</comment>
<dbReference type="EMBL" id="NCKV01062124">
    <property type="protein sequence ID" value="RWR99786.1"/>
    <property type="molecule type" value="Genomic_DNA"/>
</dbReference>